<name>A0ABQ9HTI4_9NEOP</name>
<protein>
    <submittedName>
        <fullName evidence="2">Uncharacterized protein</fullName>
    </submittedName>
</protein>
<feature type="region of interest" description="Disordered" evidence="1">
    <location>
        <begin position="1"/>
        <end position="51"/>
    </location>
</feature>
<dbReference type="Proteomes" id="UP001159363">
    <property type="component" value="Chromosome X"/>
</dbReference>
<gene>
    <name evidence="2" type="ORF">PR048_013918</name>
</gene>
<evidence type="ECO:0000313" key="3">
    <source>
        <dbReference type="Proteomes" id="UP001159363"/>
    </source>
</evidence>
<keyword evidence="3" id="KW-1185">Reference proteome</keyword>
<dbReference type="EMBL" id="JARBHB010000004">
    <property type="protein sequence ID" value="KAJ8887700.1"/>
    <property type="molecule type" value="Genomic_DNA"/>
</dbReference>
<comment type="caution">
    <text evidence="2">The sequence shown here is derived from an EMBL/GenBank/DDBJ whole genome shotgun (WGS) entry which is preliminary data.</text>
</comment>
<accession>A0ABQ9HTI4</accession>
<organism evidence="2 3">
    <name type="scientific">Dryococelus australis</name>
    <dbReference type="NCBI Taxonomy" id="614101"/>
    <lineage>
        <taxon>Eukaryota</taxon>
        <taxon>Metazoa</taxon>
        <taxon>Ecdysozoa</taxon>
        <taxon>Arthropoda</taxon>
        <taxon>Hexapoda</taxon>
        <taxon>Insecta</taxon>
        <taxon>Pterygota</taxon>
        <taxon>Neoptera</taxon>
        <taxon>Polyneoptera</taxon>
        <taxon>Phasmatodea</taxon>
        <taxon>Verophasmatodea</taxon>
        <taxon>Anareolatae</taxon>
        <taxon>Phasmatidae</taxon>
        <taxon>Eurycanthinae</taxon>
        <taxon>Dryococelus</taxon>
    </lineage>
</organism>
<evidence type="ECO:0000313" key="2">
    <source>
        <dbReference type="EMBL" id="KAJ8887700.1"/>
    </source>
</evidence>
<proteinExistence type="predicted"/>
<reference evidence="2 3" key="1">
    <citation type="submission" date="2023-02" db="EMBL/GenBank/DDBJ databases">
        <title>LHISI_Scaffold_Assembly.</title>
        <authorList>
            <person name="Stuart O.P."/>
            <person name="Cleave R."/>
            <person name="Magrath M.J.L."/>
            <person name="Mikheyev A.S."/>
        </authorList>
    </citation>
    <scope>NUCLEOTIDE SEQUENCE [LARGE SCALE GENOMIC DNA]</scope>
    <source>
        <strain evidence="2">Daus_M_001</strain>
        <tissue evidence="2">Leg muscle</tissue>
    </source>
</reference>
<sequence>MRVSEVSMEQRGNAWAGETGYPEKTRRPAASSGTIPTCENPGATPPGIEPESIMLTLDDTEPIAELRGNKKRIPYCHVWGNSGGVYSSPTKVKRFRFPVRSHIFACGNRAGRRRWSVGFLRDLPFSQPLQSDVAPYPNLFTLIGFIRPRFQEPPKSLRLNLVAPAK</sequence>
<evidence type="ECO:0000256" key="1">
    <source>
        <dbReference type="SAM" id="MobiDB-lite"/>
    </source>
</evidence>